<sequence>MSIRRAWFLLAGVLLLFILTSFLVTSPKPEDYPDYVSDSPSPTGLKGVFTYLENASRWSHSPRHLSNQDDGPLLIMVQPFYIPEAGEMEDYMSFIQAGNTILLVQANPSGMFDLKTSYIEEETTGKVYDQSKMEHSAEIGSTVRLQTNEQDKILLYDEAGTIAFKRFYGKGQLIVSNTPEWFTNEALLEEEHLQLVLSLINEGSPTGDNILFDEYSHGADNASSIQTLYPKWLLALAVQLILLTAIWLWYLGKRFGPILIAREETVRYSDERIKALAAWYQRSRSYQDSIIIQANYLKLLLQERWGIPYHKEWADIAVQLERKLLNVSKIDINTFLTELSKVLRKEKISKQEFLVWSKKIDSIRKEVDKDEERTNILT</sequence>
<dbReference type="OrthoDB" id="2935725at2"/>
<dbReference type="Proteomes" id="UP000799092">
    <property type="component" value="Unassembled WGS sequence"/>
</dbReference>
<reference evidence="3" key="1">
    <citation type="submission" date="2019-11" db="EMBL/GenBank/DDBJ databases">
        <authorList>
            <person name="Li J."/>
        </authorList>
    </citation>
    <scope>NUCLEOTIDE SEQUENCE</scope>
    <source>
        <strain evidence="3">B6B</strain>
    </source>
</reference>
<keyword evidence="1" id="KW-0472">Membrane</keyword>
<evidence type="ECO:0000313" key="3">
    <source>
        <dbReference type="EMBL" id="MRH43195.1"/>
    </source>
</evidence>
<dbReference type="Pfam" id="PF14258">
    <property type="entry name" value="DUF4350"/>
    <property type="match status" value="1"/>
</dbReference>
<evidence type="ECO:0000259" key="2">
    <source>
        <dbReference type="Pfam" id="PF14258"/>
    </source>
</evidence>
<dbReference type="EMBL" id="WJNG01000007">
    <property type="protein sequence ID" value="MRH43195.1"/>
    <property type="molecule type" value="Genomic_DNA"/>
</dbReference>
<dbReference type="AlphaFoldDB" id="A0A6A8DBU7"/>
<protein>
    <submittedName>
        <fullName evidence="3">DUF4350 domain-containing protein</fullName>
    </submittedName>
</protein>
<evidence type="ECO:0000256" key="1">
    <source>
        <dbReference type="SAM" id="Phobius"/>
    </source>
</evidence>
<dbReference type="RefSeq" id="WP_153736811.1">
    <property type="nucleotide sequence ID" value="NZ_WJNG01000007.1"/>
</dbReference>
<keyword evidence="1" id="KW-1133">Transmembrane helix</keyword>
<gene>
    <name evidence="3" type="ORF">GH741_10940</name>
</gene>
<accession>A0A6A8DBU7</accession>
<feature type="domain" description="DUF4350" evidence="2">
    <location>
        <begin position="37"/>
        <end position="200"/>
    </location>
</feature>
<keyword evidence="4" id="KW-1185">Reference proteome</keyword>
<dbReference type="InterPro" id="IPR025646">
    <property type="entry name" value="DUF4350"/>
</dbReference>
<feature type="transmembrane region" description="Helical" evidence="1">
    <location>
        <begin position="232"/>
        <end position="252"/>
    </location>
</feature>
<keyword evidence="1" id="KW-0812">Transmembrane</keyword>
<comment type="caution">
    <text evidence="3">The sequence shown here is derived from an EMBL/GenBank/DDBJ whole genome shotgun (WGS) entry which is preliminary data.</text>
</comment>
<organism evidence="3 4">
    <name type="scientific">Aquibacillus halophilus</name>
    <dbReference type="NCBI Taxonomy" id="930132"/>
    <lineage>
        <taxon>Bacteria</taxon>
        <taxon>Bacillati</taxon>
        <taxon>Bacillota</taxon>
        <taxon>Bacilli</taxon>
        <taxon>Bacillales</taxon>
        <taxon>Bacillaceae</taxon>
        <taxon>Aquibacillus</taxon>
    </lineage>
</organism>
<proteinExistence type="predicted"/>
<evidence type="ECO:0000313" key="4">
    <source>
        <dbReference type="Proteomes" id="UP000799092"/>
    </source>
</evidence>
<name>A0A6A8DBU7_9BACI</name>